<name>A0A2P5CTR1_PARAD</name>
<dbReference type="Gene3D" id="3.40.50.1110">
    <property type="entry name" value="SGNH hydrolase"/>
    <property type="match status" value="1"/>
</dbReference>
<evidence type="ECO:0000256" key="1">
    <source>
        <dbReference type="ARBA" id="ARBA00008668"/>
    </source>
</evidence>
<dbReference type="AlphaFoldDB" id="A0A2P5CTR1"/>
<dbReference type="OrthoDB" id="1194584at2759"/>
<keyword evidence="3" id="KW-0378">Hydrolase</keyword>
<sequence length="85" mass="9729">MIPHIITFFTILYLPYVNSVDFNYPTVFNFGDSNSDTGELAAGYGFFLDPPNGQSYFKTPSGRYCDGRLIVIIYYLGCWYLKIES</sequence>
<dbReference type="PANTHER" id="PTHR22835:SF536">
    <property type="entry name" value="OS05G0401000 PROTEIN"/>
    <property type="match status" value="1"/>
</dbReference>
<dbReference type="GO" id="GO:0016787">
    <property type="term" value="F:hydrolase activity"/>
    <property type="evidence" value="ECO:0007669"/>
    <property type="project" value="UniProtKB-KW"/>
</dbReference>
<evidence type="ECO:0000313" key="4">
    <source>
        <dbReference type="Proteomes" id="UP000237105"/>
    </source>
</evidence>
<proteinExistence type="inferred from homology"/>
<reference evidence="4" key="1">
    <citation type="submission" date="2016-06" db="EMBL/GenBank/DDBJ databases">
        <title>Parallel loss of symbiosis genes in relatives of nitrogen-fixing non-legume Parasponia.</title>
        <authorList>
            <person name="Van Velzen R."/>
            <person name="Holmer R."/>
            <person name="Bu F."/>
            <person name="Rutten L."/>
            <person name="Van Zeijl A."/>
            <person name="Liu W."/>
            <person name="Santuari L."/>
            <person name="Cao Q."/>
            <person name="Sharma T."/>
            <person name="Shen D."/>
            <person name="Roswanjaya Y."/>
            <person name="Wardhani T."/>
            <person name="Kalhor M.S."/>
            <person name="Jansen J."/>
            <person name="Van den Hoogen J."/>
            <person name="Gungor B."/>
            <person name="Hartog M."/>
            <person name="Hontelez J."/>
            <person name="Verver J."/>
            <person name="Yang W.-C."/>
            <person name="Schijlen E."/>
            <person name="Repin R."/>
            <person name="Schilthuizen M."/>
            <person name="Schranz E."/>
            <person name="Heidstra R."/>
            <person name="Miyata K."/>
            <person name="Fedorova E."/>
            <person name="Kohlen W."/>
            <person name="Bisseling T."/>
            <person name="Smit S."/>
            <person name="Geurts R."/>
        </authorList>
    </citation>
    <scope>NUCLEOTIDE SEQUENCE [LARGE SCALE GENOMIC DNA]</scope>
    <source>
        <strain evidence="4">cv. WU1-14</strain>
    </source>
</reference>
<organism evidence="3 4">
    <name type="scientific">Parasponia andersonii</name>
    <name type="common">Sponia andersonii</name>
    <dbReference type="NCBI Taxonomy" id="3476"/>
    <lineage>
        <taxon>Eukaryota</taxon>
        <taxon>Viridiplantae</taxon>
        <taxon>Streptophyta</taxon>
        <taxon>Embryophyta</taxon>
        <taxon>Tracheophyta</taxon>
        <taxon>Spermatophyta</taxon>
        <taxon>Magnoliopsida</taxon>
        <taxon>eudicotyledons</taxon>
        <taxon>Gunneridae</taxon>
        <taxon>Pentapetalae</taxon>
        <taxon>rosids</taxon>
        <taxon>fabids</taxon>
        <taxon>Rosales</taxon>
        <taxon>Cannabaceae</taxon>
        <taxon>Parasponia</taxon>
    </lineage>
</organism>
<protein>
    <submittedName>
        <fullName evidence="3">SGNH hydrolase-type esterase domain containing protein</fullName>
    </submittedName>
</protein>
<gene>
    <name evidence="3" type="ORF">PanWU01x14_124940</name>
</gene>
<comment type="caution">
    <text evidence="3">The sequence shown here is derived from an EMBL/GenBank/DDBJ whole genome shotgun (WGS) entry which is preliminary data.</text>
</comment>
<feature type="signal peptide" evidence="2">
    <location>
        <begin position="1"/>
        <end position="19"/>
    </location>
</feature>
<keyword evidence="2" id="KW-0732">Signal</keyword>
<dbReference type="Proteomes" id="UP000237105">
    <property type="component" value="Unassembled WGS sequence"/>
</dbReference>
<comment type="similarity">
    <text evidence="1">Belongs to the 'GDSL' lipolytic enzyme family.</text>
</comment>
<feature type="chain" id="PRO_5015163705" evidence="2">
    <location>
        <begin position="20"/>
        <end position="85"/>
    </location>
</feature>
<dbReference type="PANTHER" id="PTHR22835">
    <property type="entry name" value="ZINC FINGER FYVE DOMAIN CONTAINING PROTEIN"/>
    <property type="match status" value="1"/>
</dbReference>
<accession>A0A2P5CTR1</accession>
<evidence type="ECO:0000256" key="2">
    <source>
        <dbReference type="SAM" id="SignalP"/>
    </source>
</evidence>
<dbReference type="EMBL" id="JXTB01000096">
    <property type="protein sequence ID" value="PON64425.1"/>
    <property type="molecule type" value="Genomic_DNA"/>
</dbReference>
<keyword evidence="4" id="KW-1185">Reference proteome</keyword>
<evidence type="ECO:0000313" key="3">
    <source>
        <dbReference type="EMBL" id="PON64425.1"/>
    </source>
</evidence>
<dbReference type="STRING" id="3476.A0A2P5CTR1"/>
<dbReference type="InterPro" id="IPR036514">
    <property type="entry name" value="SGNH_hydro_sf"/>
</dbReference>